<organism evidence="2 3">
    <name type="scientific">Enterocloster lavalensis</name>
    <dbReference type="NCBI Taxonomy" id="460384"/>
    <lineage>
        <taxon>Bacteria</taxon>
        <taxon>Bacillati</taxon>
        <taxon>Bacillota</taxon>
        <taxon>Clostridia</taxon>
        <taxon>Lachnospirales</taxon>
        <taxon>Lachnospiraceae</taxon>
        <taxon>Enterocloster</taxon>
    </lineage>
</organism>
<feature type="transmembrane region" description="Helical" evidence="1">
    <location>
        <begin position="7"/>
        <end position="28"/>
    </location>
</feature>
<proteinExistence type="predicted"/>
<feature type="transmembrane region" description="Helical" evidence="1">
    <location>
        <begin position="75"/>
        <end position="96"/>
    </location>
</feature>
<keyword evidence="1" id="KW-1133">Transmembrane helix</keyword>
<dbReference type="EMBL" id="FOIM01000013">
    <property type="protein sequence ID" value="SET74133.1"/>
    <property type="molecule type" value="Genomic_DNA"/>
</dbReference>
<gene>
    <name evidence="2" type="ORF">SAMN05216313_1132</name>
</gene>
<feature type="transmembrane region" description="Helical" evidence="1">
    <location>
        <begin position="40"/>
        <end position="68"/>
    </location>
</feature>
<keyword evidence="1" id="KW-0812">Transmembrane</keyword>
<name>A0A1I0GV29_9FIRM</name>
<keyword evidence="3" id="KW-1185">Reference proteome</keyword>
<keyword evidence="1" id="KW-0472">Membrane</keyword>
<dbReference type="Proteomes" id="UP000198508">
    <property type="component" value="Unassembled WGS sequence"/>
</dbReference>
<evidence type="ECO:0000313" key="3">
    <source>
        <dbReference type="Proteomes" id="UP000198508"/>
    </source>
</evidence>
<evidence type="ECO:0000313" key="2">
    <source>
        <dbReference type="EMBL" id="SET74133.1"/>
    </source>
</evidence>
<dbReference type="AlphaFoldDB" id="A0A1I0GV29"/>
<dbReference type="RefSeq" id="WP_092364503.1">
    <property type="nucleotide sequence ID" value="NZ_FOIM01000013.1"/>
</dbReference>
<reference evidence="3" key="1">
    <citation type="submission" date="2016-10" db="EMBL/GenBank/DDBJ databases">
        <authorList>
            <person name="Varghese N."/>
            <person name="Submissions S."/>
        </authorList>
    </citation>
    <scope>NUCLEOTIDE SEQUENCE [LARGE SCALE GENOMIC DNA]</scope>
    <source>
        <strain evidence="3">NLAE-zl-G277</strain>
    </source>
</reference>
<sequence length="119" mass="12596">MKQKYGIVSLVITATAWVVGILCLIVVGMQSDSSEISSGIVNLFVSGAVVIPVALSLAAIVLGVLCITKKQKYRALAVIGIILALPFVLWGVLWGINCMNGMSIEEGVRAYLEGFGKNL</sequence>
<accession>A0A1I0GV29</accession>
<protein>
    <submittedName>
        <fullName evidence="2">Uncharacterized protein</fullName>
    </submittedName>
</protein>
<dbReference type="GeneID" id="93280531"/>
<evidence type="ECO:0000256" key="1">
    <source>
        <dbReference type="SAM" id="Phobius"/>
    </source>
</evidence>